<proteinExistence type="predicted"/>
<dbReference type="GeneID" id="95987399"/>
<dbReference type="EMBL" id="JBBXJM010000005">
    <property type="protein sequence ID" value="KAL1406944.1"/>
    <property type="molecule type" value="Genomic_DNA"/>
</dbReference>
<name>A0ABR3PWY5_9TREE</name>
<dbReference type="Proteomes" id="UP001565368">
    <property type="component" value="Unassembled WGS sequence"/>
</dbReference>
<comment type="caution">
    <text evidence="1">The sequence shown here is derived from an EMBL/GenBank/DDBJ whole genome shotgun (WGS) entry which is preliminary data.</text>
</comment>
<gene>
    <name evidence="1" type="ORF">Q8F55_006356</name>
</gene>
<keyword evidence="2" id="KW-1185">Reference proteome</keyword>
<evidence type="ECO:0000313" key="2">
    <source>
        <dbReference type="Proteomes" id="UP001565368"/>
    </source>
</evidence>
<evidence type="ECO:0000313" key="1">
    <source>
        <dbReference type="EMBL" id="KAL1406944.1"/>
    </source>
</evidence>
<sequence length="123" mass="13267">MLSFCTNPSDTGLLANVKAEVDAHNAEVGRFNASAPANRALVDAVQATTRCYGDAATYLTDPVVLLSLALAFDNMGSRAARDQLRALLELMGPRALHEVVTELAMNDLVQPSSEQMEMMCAYF</sequence>
<organism evidence="1 2">
    <name type="scientific">Vanrija albida</name>
    <dbReference type="NCBI Taxonomy" id="181172"/>
    <lineage>
        <taxon>Eukaryota</taxon>
        <taxon>Fungi</taxon>
        <taxon>Dikarya</taxon>
        <taxon>Basidiomycota</taxon>
        <taxon>Agaricomycotina</taxon>
        <taxon>Tremellomycetes</taxon>
        <taxon>Trichosporonales</taxon>
        <taxon>Trichosporonaceae</taxon>
        <taxon>Vanrija</taxon>
    </lineage>
</organism>
<reference evidence="1 2" key="1">
    <citation type="submission" date="2023-08" db="EMBL/GenBank/DDBJ databases">
        <title>Annotated Genome Sequence of Vanrija albida AlHP1.</title>
        <authorList>
            <person name="Herzog R."/>
        </authorList>
    </citation>
    <scope>NUCLEOTIDE SEQUENCE [LARGE SCALE GENOMIC DNA]</scope>
    <source>
        <strain evidence="1 2">AlHP1</strain>
    </source>
</reference>
<accession>A0ABR3PWY5</accession>
<protein>
    <submittedName>
        <fullName evidence="1">Uncharacterized protein</fullName>
    </submittedName>
</protein>
<dbReference type="RefSeq" id="XP_069206888.1">
    <property type="nucleotide sequence ID" value="XM_069354817.1"/>
</dbReference>